<dbReference type="CDD" id="cd00851">
    <property type="entry name" value="MTH1175"/>
    <property type="match status" value="1"/>
</dbReference>
<reference evidence="4 5" key="1">
    <citation type="submission" date="2018-01" db="EMBL/GenBank/DDBJ databases">
        <title>Metagenomic assembled genomes from two thermal pools in the Uzon Caldera, Kamchatka, Russia.</title>
        <authorList>
            <person name="Wilkins L."/>
            <person name="Ettinger C."/>
        </authorList>
    </citation>
    <scope>NUCLEOTIDE SEQUENCE [LARGE SCALE GENOMIC DNA]</scope>
    <source>
        <strain evidence="3">ARK-04</strain>
        <strain evidence="2">ZAV-08</strain>
    </source>
</reference>
<dbReference type="Pfam" id="PF02579">
    <property type="entry name" value="Nitro_FeMo-Co"/>
    <property type="match status" value="1"/>
</dbReference>
<evidence type="ECO:0000259" key="1">
    <source>
        <dbReference type="Pfam" id="PF02579"/>
    </source>
</evidence>
<dbReference type="Proteomes" id="UP000235619">
    <property type="component" value="Unassembled WGS sequence"/>
</dbReference>
<dbReference type="Proteomes" id="UP000235460">
    <property type="component" value="Unassembled WGS sequence"/>
</dbReference>
<dbReference type="AlphaFoldDB" id="A0A2N7PQF5"/>
<evidence type="ECO:0000313" key="5">
    <source>
        <dbReference type="Proteomes" id="UP000235619"/>
    </source>
</evidence>
<dbReference type="PANTHER" id="PTHR42983:SF1">
    <property type="entry name" value="IRON-MOLYBDENUM PROTEIN"/>
    <property type="match status" value="1"/>
</dbReference>
<evidence type="ECO:0000313" key="2">
    <source>
        <dbReference type="EMBL" id="PMP68903.1"/>
    </source>
</evidence>
<sequence>MIVCITAQGNNLDSEIDPRFGRCSYFIFYDTETKTYEVFPNKWKEAMGGAGTQAAQFVLEKGAKKIITGNVGPRAEAIFKLAGIEVVLTSGKVKEVINNL</sequence>
<dbReference type="SUPFAM" id="SSF53146">
    <property type="entry name" value="Nitrogenase accessory factor-like"/>
    <property type="match status" value="1"/>
</dbReference>
<dbReference type="PANTHER" id="PTHR42983">
    <property type="entry name" value="DINITROGENASE IRON-MOLYBDENUM COFACTOR PROTEIN-RELATED"/>
    <property type="match status" value="1"/>
</dbReference>
<evidence type="ECO:0000313" key="4">
    <source>
        <dbReference type="Proteomes" id="UP000235460"/>
    </source>
</evidence>
<dbReference type="EMBL" id="PNJD01000150">
    <property type="protein sequence ID" value="PMP97641.1"/>
    <property type="molecule type" value="Genomic_DNA"/>
</dbReference>
<name>A0A2N7PQF5_9BACT</name>
<dbReference type="InterPro" id="IPR003731">
    <property type="entry name" value="Di-Nase_FeMo-co_biosynth"/>
</dbReference>
<feature type="domain" description="Dinitrogenase iron-molybdenum cofactor biosynthesis" evidence="1">
    <location>
        <begin position="13"/>
        <end position="99"/>
    </location>
</feature>
<dbReference type="EMBL" id="PNIK01000011">
    <property type="protein sequence ID" value="PMP68903.1"/>
    <property type="molecule type" value="Genomic_DNA"/>
</dbReference>
<dbReference type="InterPro" id="IPR036105">
    <property type="entry name" value="DiNase_FeMo-co_biosyn_sf"/>
</dbReference>
<gene>
    <name evidence="3" type="ORF">C0169_02460</name>
    <name evidence="2" type="ORF">C0190_00815</name>
</gene>
<accession>A0A2N7PQF5</accession>
<protein>
    <submittedName>
        <fullName evidence="2">Dinitrogenase iron-molybdenum cofactor biosynthesis protein</fullName>
    </submittedName>
</protein>
<dbReference type="InterPro" id="IPR033913">
    <property type="entry name" value="MTH1175_dom"/>
</dbReference>
<organism evidence="2 4">
    <name type="scientific">Thermodesulfobacterium geofontis</name>
    <dbReference type="NCBI Taxonomy" id="1295609"/>
    <lineage>
        <taxon>Bacteria</taxon>
        <taxon>Pseudomonadati</taxon>
        <taxon>Thermodesulfobacteriota</taxon>
        <taxon>Thermodesulfobacteria</taxon>
        <taxon>Thermodesulfobacteriales</taxon>
        <taxon>Thermodesulfobacteriaceae</taxon>
        <taxon>Thermodesulfobacterium</taxon>
    </lineage>
</organism>
<dbReference type="Gene3D" id="3.30.420.130">
    <property type="entry name" value="Dinitrogenase iron-molybdenum cofactor biosynthesis domain"/>
    <property type="match status" value="1"/>
</dbReference>
<comment type="caution">
    <text evidence="2">The sequence shown here is derived from an EMBL/GenBank/DDBJ whole genome shotgun (WGS) entry which is preliminary data.</text>
</comment>
<proteinExistence type="predicted"/>
<evidence type="ECO:0000313" key="3">
    <source>
        <dbReference type="EMBL" id="PMP97641.1"/>
    </source>
</evidence>